<dbReference type="InterPro" id="IPR050194">
    <property type="entry name" value="Glycosyltransferase_grp1"/>
</dbReference>
<gene>
    <name evidence="2" type="ORF">CR103_20205</name>
</gene>
<keyword evidence="3" id="KW-1185">Reference proteome</keyword>
<protein>
    <recommendedName>
        <fullName evidence="1">Glycosyl transferase family 1 domain-containing protein</fullName>
    </recommendedName>
</protein>
<evidence type="ECO:0000259" key="1">
    <source>
        <dbReference type="Pfam" id="PF00534"/>
    </source>
</evidence>
<dbReference type="Proteomes" id="UP000228593">
    <property type="component" value="Unassembled WGS sequence"/>
</dbReference>
<reference evidence="2 3" key="1">
    <citation type="submission" date="2017-10" db="EMBL/GenBank/DDBJ databases">
        <title>Massilia psychrophilum sp. nov., a novel purple-pigmented bacterium isolated from Tianshan glacier, Xinjiang Municipality, China.</title>
        <authorList>
            <person name="Wang H."/>
        </authorList>
    </citation>
    <scope>NUCLEOTIDE SEQUENCE [LARGE SCALE GENOMIC DNA]</scope>
    <source>
        <strain evidence="2 3">JCM 30813</strain>
    </source>
</reference>
<name>A0A2G8SWD6_9BURK</name>
<dbReference type="Pfam" id="PF00534">
    <property type="entry name" value="Glycos_transf_1"/>
    <property type="match status" value="1"/>
</dbReference>
<dbReference type="CDD" id="cd03801">
    <property type="entry name" value="GT4_PimA-like"/>
    <property type="match status" value="1"/>
</dbReference>
<dbReference type="PANTHER" id="PTHR45947:SF3">
    <property type="entry name" value="SULFOQUINOVOSYL TRANSFERASE SQD2"/>
    <property type="match status" value="1"/>
</dbReference>
<organism evidence="2 3">
    <name type="scientific">Massilia psychrophila</name>
    <dbReference type="NCBI Taxonomy" id="1603353"/>
    <lineage>
        <taxon>Bacteria</taxon>
        <taxon>Pseudomonadati</taxon>
        <taxon>Pseudomonadota</taxon>
        <taxon>Betaproteobacteria</taxon>
        <taxon>Burkholderiales</taxon>
        <taxon>Oxalobacteraceae</taxon>
        <taxon>Telluria group</taxon>
        <taxon>Massilia</taxon>
    </lineage>
</organism>
<feature type="domain" description="Glycosyl transferase family 1" evidence="1">
    <location>
        <begin position="135"/>
        <end position="291"/>
    </location>
</feature>
<comment type="caution">
    <text evidence="2">The sequence shown here is derived from an EMBL/GenBank/DDBJ whole genome shotgun (WGS) entry which is preliminary data.</text>
</comment>
<sequence>MHFERTFLRERITTINDRYIHNNIDVIKALKRLAPDVIVTDGFNPTHLYAFAYALIKKVAHVAMTDGTLDSEKTLSAAHRMVRRVVYARTRAFISASHGGKKMYESYGVPDSHCFQACLCVENADYSPLHEQAPRPFDLIFCGRIETVKNPFFALDVALLVAKKLGRKVSMLFVGSGSLENEVRMAAAKHPDLLEATFNGFALQHELPSLYRSARLFIFPTRWDPWGVVANEACAAGLPVLVSPYAGVCGELVVDGQNGFISELDAHLWAERASLLLSDADLYNTFSQRSRVLVNNFTFDAASAGIVNACRFAVAT</sequence>
<dbReference type="SUPFAM" id="SSF53756">
    <property type="entry name" value="UDP-Glycosyltransferase/glycogen phosphorylase"/>
    <property type="match status" value="1"/>
</dbReference>
<proteinExistence type="predicted"/>
<dbReference type="InterPro" id="IPR001296">
    <property type="entry name" value="Glyco_trans_1"/>
</dbReference>
<dbReference type="AlphaFoldDB" id="A0A2G8SWD6"/>
<accession>A0A2G8SWD6</accession>
<dbReference type="PANTHER" id="PTHR45947">
    <property type="entry name" value="SULFOQUINOVOSYL TRANSFERASE SQD2"/>
    <property type="match status" value="1"/>
</dbReference>
<evidence type="ECO:0000313" key="3">
    <source>
        <dbReference type="Proteomes" id="UP000228593"/>
    </source>
</evidence>
<evidence type="ECO:0000313" key="2">
    <source>
        <dbReference type="EMBL" id="PIL38052.1"/>
    </source>
</evidence>
<dbReference type="EMBL" id="PDOB01000050">
    <property type="protein sequence ID" value="PIL38052.1"/>
    <property type="molecule type" value="Genomic_DNA"/>
</dbReference>
<dbReference type="GO" id="GO:0016757">
    <property type="term" value="F:glycosyltransferase activity"/>
    <property type="evidence" value="ECO:0007669"/>
    <property type="project" value="InterPro"/>
</dbReference>
<dbReference type="Gene3D" id="3.40.50.2000">
    <property type="entry name" value="Glycogen Phosphorylase B"/>
    <property type="match status" value="2"/>
</dbReference>